<protein>
    <submittedName>
        <fullName evidence="1">Uncharacterized protein</fullName>
    </submittedName>
</protein>
<organism evidence="1 2">
    <name type="scientific">Clostridium thermosuccinogenes</name>
    <dbReference type="NCBI Taxonomy" id="84032"/>
    <lineage>
        <taxon>Bacteria</taxon>
        <taxon>Bacillati</taxon>
        <taxon>Bacillota</taxon>
        <taxon>Clostridia</taxon>
        <taxon>Eubacteriales</taxon>
        <taxon>Clostridiaceae</taxon>
        <taxon>Clostridium</taxon>
    </lineage>
</organism>
<keyword evidence="2" id="KW-1185">Reference proteome</keyword>
<gene>
    <name evidence="1" type="ORF">CDQ84_03565</name>
</gene>
<sequence>MPIKLLNFIAQEGCVIMLPIISGDHPVLVRFFIYFICYGKDSILIEIKAQRHDAFEHEKSRRLALPCDFRTIS</sequence>
<dbReference type="KEGG" id="cthd:CDO33_00815"/>
<comment type="caution">
    <text evidence="1">The sequence shown here is derived from an EMBL/GenBank/DDBJ whole genome shotgun (WGS) entry which is preliminary data.</text>
</comment>
<name>A0A2K2FQA7_9CLOT</name>
<proteinExistence type="predicted"/>
<evidence type="ECO:0000313" key="2">
    <source>
        <dbReference type="Proteomes" id="UP000236151"/>
    </source>
</evidence>
<dbReference type="RefSeq" id="WP_103080348.1">
    <property type="nucleotide sequence ID" value="NZ_CP021850.1"/>
</dbReference>
<evidence type="ECO:0000313" key="1">
    <source>
        <dbReference type="EMBL" id="PNU00966.1"/>
    </source>
</evidence>
<dbReference type="EMBL" id="NIOJ01000005">
    <property type="protein sequence ID" value="PNU00966.1"/>
    <property type="molecule type" value="Genomic_DNA"/>
</dbReference>
<reference evidence="2" key="1">
    <citation type="submission" date="2017-06" db="EMBL/GenBank/DDBJ databases">
        <title>Investigating the central metabolism of Clostridium thermosuccinogenes.</title>
        <authorList>
            <person name="Koendjbiharie J.G."/>
            <person name="Van Kranenburg R."/>
            <person name="Vriesendorp B."/>
        </authorList>
    </citation>
    <scope>NUCLEOTIDE SEQUENCE [LARGE SCALE GENOMIC DNA]</scope>
    <source>
        <strain evidence="2">DSM 5806</strain>
    </source>
</reference>
<dbReference type="Proteomes" id="UP000236151">
    <property type="component" value="Unassembled WGS sequence"/>
</dbReference>
<dbReference type="AlphaFoldDB" id="A0A2K2FQA7"/>
<accession>A0A2K2FQA7</accession>